<evidence type="ECO:0000259" key="8">
    <source>
        <dbReference type="Pfam" id="PF06762"/>
    </source>
</evidence>
<dbReference type="EMBL" id="BRYB01001544">
    <property type="protein sequence ID" value="GMI28264.1"/>
    <property type="molecule type" value="Genomic_DNA"/>
</dbReference>
<keyword evidence="5 7" id="KW-1133">Transmembrane helix</keyword>
<sequence>MSYRQSPALIGDRGILPLASTLSQPRPPRRPLLSVFRLLPAPYDRHLRSLALLGMCVSLLQLFLGAASALSISALLVLHVSHLSVGGAFYAFGWESLLYECLFLSLFASPALSLGQLPNLAVPWAPVWLFRWLLFRVMLGSGLIKFRSGDAKWSLGKLTAMDHFYETQPVPNPLSRYLHGLPRAYHKFEVLANHFIELVLPFFLLLPSPKYRVPAALANILFQAVLVAGGNLSYLNWLTVVPALWCLDDSVVAPLFGAGARYRAQLAEYLVATGAWSWSARSVVNGALLVGVAVLSVPVVRNLLSKDQVMNASFDRFRLVSSYGAFGTVAAERTELVVLGADAAEGPWKEYRFKVKAGDVNKKPRFISPYHYRLDWCMWIAQFAPAERNPWLYRFMLKLMDNDGSIDSLLERGRGNPFAGRDEGPKYIRVERWKYSFATGSGAEADALPGEVEYGDVWRRERLGSYAPKQGVFDRVLLEDTIASFDEVRDAKT</sequence>
<comment type="similarity">
    <text evidence="2">Belongs to the lipase maturation factor family.</text>
</comment>
<proteinExistence type="inferred from homology"/>
<dbReference type="PANTHER" id="PTHR14463:SF10">
    <property type="entry name" value="LIPASE MATURATION FACTOR 1"/>
    <property type="match status" value="1"/>
</dbReference>
<keyword evidence="3 7" id="KW-0812">Transmembrane</keyword>
<dbReference type="Pfam" id="PF06762">
    <property type="entry name" value="LMF1"/>
    <property type="match status" value="1"/>
</dbReference>
<evidence type="ECO:0000256" key="1">
    <source>
        <dbReference type="ARBA" id="ARBA00004477"/>
    </source>
</evidence>
<feature type="domain" description="Lipase maturation factor 1/2 C-terminal" evidence="9">
    <location>
        <begin position="319"/>
        <end position="468"/>
    </location>
</feature>
<evidence type="ECO:0008006" key="12">
    <source>
        <dbReference type="Google" id="ProtNLM"/>
    </source>
</evidence>
<evidence type="ECO:0000313" key="10">
    <source>
        <dbReference type="EMBL" id="GMI28264.1"/>
    </source>
</evidence>
<reference evidence="10 11" key="1">
    <citation type="journal article" date="2023" name="Commun. Biol.">
        <title>Genome analysis of Parmales, the sister group of diatoms, reveals the evolutionary specialization of diatoms from phago-mixotrophs to photoautotrophs.</title>
        <authorList>
            <person name="Ban H."/>
            <person name="Sato S."/>
            <person name="Yoshikawa S."/>
            <person name="Yamada K."/>
            <person name="Nakamura Y."/>
            <person name="Ichinomiya M."/>
            <person name="Sato N."/>
            <person name="Blanc-Mathieu R."/>
            <person name="Endo H."/>
            <person name="Kuwata A."/>
            <person name="Ogata H."/>
        </authorList>
    </citation>
    <scope>NUCLEOTIDE SEQUENCE [LARGE SCALE GENOMIC DNA]</scope>
</reference>
<accession>A0ABQ6MKP6</accession>
<evidence type="ECO:0000256" key="5">
    <source>
        <dbReference type="ARBA" id="ARBA00022989"/>
    </source>
</evidence>
<keyword evidence="6 7" id="KW-0472">Membrane</keyword>
<evidence type="ECO:0000259" key="9">
    <source>
        <dbReference type="Pfam" id="PF25179"/>
    </source>
</evidence>
<evidence type="ECO:0000256" key="4">
    <source>
        <dbReference type="ARBA" id="ARBA00022824"/>
    </source>
</evidence>
<evidence type="ECO:0000256" key="3">
    <source>
        <dbReference type="ARBA" id="ARBA00022692"/>
    </source>
</evidence>
<feature type="transmembrane region" description="Helical" evidence="7">
    <location>
        <begin position="50"/>
        <end position="77"/>
    </location>
</feature>
<protein>
    <recommendedName>
        <fullName evidence="12">Lipase maturation factor</fullName>
    </recommendedName>
</protein>
<evidence type="ECO:0000313" key="11">
    <source>
        <dbReference type="Proteomes" id="UP001165060"/>
    </source>
</evidence>
<comment type="subcellular location">
    <subcellularLocation>
        <location evidence="1">Endoplasmic reticulum membrane</location>
        <topology evidence="1">Multi-pass membrane protein</topology>
    </subcellularLocation>
</comment>
<keyword evidence="4" id="KW-0256">Endoplasmic reticulum</keyword>
<dbReference type="InterPro" id="IPR057433">
    <property type="entry name" value="LMF1/2_C"/>
</dbReference>
<comment type="caution">
    <text evidence="10">The sequence shown here is derived from an EMBL/GenBank/DDBJ whole genome shotgun (WGS) entry which is preliminary data.</text>
</comment>
<dbReference type="InterPro" id="IPR009613">
    <property type="entry name" value="LMF"/>
</dbReference>
<dbReference type="Proteomes" id="UP001165060">
    <property type="component" value="Unassembled WGS sequence"/>
</dbReference>
<evidence type="ECO:0000256" key="2">
    <source>
        <dbReference type="ARBA" id="ARBA00005512"/>
    </source>
</evidence>
<evidence type="ECO:0000256" key="7">
    <source>
        <dbReference type="SAM" id="Phobius"/>
    </source>
</evidence>
<gene>
    <name evidence="10" type="ORF">TeGR_g12063</name>
</gene>
<feature type="domain" description="Lipase maturation factor 1/2 N-terminal" evidence="8">
    <location>
        <begin position="90"/>
        <end position="252"/>
    </location>
</feature>
<name>A0ABQ6MKP6_9STRA</name>
<keyword evidence="11" id="KW-1185">Reference proteome</keyword>
<evidence type="ECO:0000256" key="6">
    <source>
        <dbReference type="ARBA" id="ARBA00023136"/>
    </source>
</evidence>
<dbReference type="PANTHER" id="PTHR14463">
    <property type="entry name" value="LIPASE MATURATION FACTOR"/>
    <property type="match status" value="1"/>
</dbReference>
<organism evidence="10 11">
    <name type="scientific">Tetraparma gracilis</name>
    <dbReference type="NCBI Taxonomy" id="2962635"/>
    <lineage>
        <taxon>Eukaryota</taxon>
        <taxon>Sar</taxon>
        <taxon>Stramenopiles</taxon>
        <taxon>Ochrophyta</taxon>
        <taxon>Bolidophyceae</taxon>
        <taxon>Parmales</taxon>
        <taxon>Triparmaceae</taxon>
        <taxon>Tetraparma</taxon>
    </lineage>
</organism>
<dbReference type="InterPro" id="IPR057434">
    <property type="entry name" value="LMF1/2_N"/>
</dbReference>
<dbReference type="Pfam" id="PF25179">
    <property type="entry name" value="LMF1_C"/>
    <property type="match status" value="1"/>
</dbReference>